<evidence type="ECO:0000256" key="1">
    <source>
        <dbReference type="SAM" id="MobiDB-lite"/>
    </source>
</evidence>
<accession>A0AAD8S512</accession>
<dbReference type="InterPro" id="IPR005135">
    <property type="entry name" value="Endo/exonuclease/phosphatase"/>
</dbReference>
<sequence length="1274" mass="139842">MGDLERRLRFAMVASVGGRRPAVSADQVAAALRWRRIPATAFSVHTYAPEDFLIVLESAELRRHVAALPTVLVAGAPLVLQPWNRQLQAKLAPLRTKVSLVLEGIPPHAWDVEVVEDLLGKSCAVESVAPETRSRSDISLFKLTAWTSELDAIPVARLLAVPEPLELDPQLPPARELPEAEEVLGRALPASEEAKVAECDTLQYHVLIHVVEVEEFESVEMESRRRAPGGEGEDRRDSGPREGHGGGGGEGGRRRRRSLPWTRGVADQRGGPGALPAQRRRGTGGALPVDDGGSWALPSLAPPVPRTVQNTPSLNEVASAPVLPVGVQVKSAGQGAVPQAHAAVGSCPSARSNAGDQSPAVEVVGDPGNILEGPQLLTEVDPEVEVDRAGLALEGEPVGGAGVGLEKEARGLSVPRAAAAGGAKVGATGASVEDLEVESLTCSVPSKPSEARCTPLVAGCTPLVSQSATASCSPKDGSNHGEYFLVSLSDQDWPLGKYVLPSEVSAEVGLESVESDPLGSPCTSYTGPNSDMQLVPRRVAGGPDLEESVFEDSGSIDPELLKLQQERLALCRIRTFCSSILKKLAPPLLREVESSSSLRAEAQPFTPRRLTRSAALEARERGKRVSKASSAETVLLKALGICPEELSVDDEHLASFNEIFDSPLGERHVAEVDEFYIAECLGPSFDGFVFLPADETRGGVVMAWDTSVIQINHVSIDTYAITGEVTARDDSKWWLTTVYGPQADEEKIMFLEELSERRSLCPGPWVVAGDFNMILNASEKNNENLDRGMMQRFRAFVHEHELKDLYMQGRAFTWSNERERATLTRIDRVLVSVDWDLQHFDSVLQGLSSSVSDHAPLHLALNAAFRLKRRFKFENFWLKLEGFDEAVRDAWVCDPAIVDPFRKLDALFRNAAEYLQSWGQKRVGNIKLNIAIANTLILRLDVAQERRVLTPRELWLRRMLKQAILGLASLERTMARQRSRIHWLKDGDANTALFHAVANGRRVKNHIAAVKVGDELVTDQGLKVVAFTEAYSQLLGQVQTREHSINLDELDIPTAELQDLEVMFTEEEVWGVVKDLPPNRAPGPDGFNGAFYQRAWPIIKRDILAGLFKLCVGDGRGFARLNRGMITLIPKKPDAMEVKDYRPISLVHSFSKLFSKVMANRLRRRLGDVVSTNQSAFVKGRSLHDNFMLVRQVARRINQFRQPGVLLKLDLTRAFDSISWSFLFEVLRRMGFGERFLKWVALLLNTANTRVLVNGVPGDRFMHARGLRQGDPVG</sequence>
<dbReference type="Gene3D" id="3.60.10.10">
    <property type="entry name" value="Endonuclease/exonuclease/phosphatase"/>
    <property type="match status" value="1"/>
</dbReference>
<dbReference type="InterPro" id="IPR000477">
    <property type="entry name" value="RT_dom"/>
</dbReference>
<keyword evidence="4" id="KW-1185">Reference proteome</keyword>
<reference evidence="3" key="1">
    <citation type="submission" date="2023-07" db="EMBL/GenBank/DDBJ databases">
        <title>A chromosome-level genome assembly of Lolium multiflorum.</title>
        <authorList>
            <person name="Chen Y."/>
            <person name="Copetti D."/>
            <person name="Kolliker R."/>
            <person name="Studer B."/>
        </authorList>
    </citation>
    <scope>NUCLEOTIDE SEQUENCE</scope>
    <source>
        <strain evidence="3">02402/16</strain>
        <tissue evidence="3">Leaf</tissue>
    </source>
</reference>
<dbReference type="InterPro" id="IPR053253">
    <property type="entry name" value="Sex_diff_modulator"/>
</dbReference>
<dbReference type="InterPro" id="IPR036691">
    <property type="entry name" value="Endo/exonu/phosph_ase_sf"/>
</dbReference>
<dbReference type="EMBL" id="JAUUTY010000004">
    <property type="protein sequence ID" value="KAK1645689.1"/>
    <property type="molecule type" value="Genomic_DNA"/>
</dbReference>
<dbReference type="Pfam" id="PF00078">
    <property type="entry name" value="RVT_1"/>
    <property type="match status" value="1"/>
</dbReference>
<dbReference type="SUPFAM" id="SSF56672">
    <property type="entry name" value="DNA/RNA polymerases"/>
    <property type="match status" value="1"/>
</dbReference>
<dbReference type="CDD" id="cd01650">
    <property type="entry name" value="RT_nLTR_like"/>
    <property type="match status" value="1"/>
</dbReference>
<dbReference type="PROSITE" id="PS50878">
    <property type="entry name" value="RT_POL"/>
    <property type="match status" value="1"/>
</dbReference>
<feature type="domain" description="Reverse transcriptase" evidence="2">
    <location>
        <begin position="1110"/>
        <end position="1274"/>
    </location>
</feature>
<dbReference type="Proteomes" id="UP001231189">
    <property type="component" value="Unassembled WGS sequence"/>
</dbReference>
<dbReference type="PANTHER" id="PTHR33087:SF31">
    <property type="entry name" value="OS06G0482850 PROTEIN"/>
    <property type="match status" value="1"/>
</dbReference>
<feature type="compositionally biased region" description="Basic and acidic residues" evidence="1">
    <location>
        <begin position="232"/>
        <end position="244"/>
    </location>
</feature>
<organism evidence="3 4">
    <name type="scientific">Lolium multiflorum</name>
    <name type="common">Italian ryegrass</name>
    <name type="synonym">Lolium perenne subsp. multiflorum</name>
    <dbReference type="NCBI Taxonomy" id="4521"/>
    <lineage>
        <taxon>Eukaryota</taxon>
        <taxon>Viridiplantae</taxon>
        <taxon>Streptophyta</taxon>
        <taxon>Embryophyta</taxon>
        <taxon>Tracheophyta</taxon>
        <taxon>Spermatophyta</taxon>
        <taxon>Magnoliopsida</taxon>
        <taxon>Liliopsida</taxon>
        <taxon>Poales</taxon>
        <taxon>Poaceae</taxon>
        <taxon>BOP clade</taxon>
        <taxon>Pooideae</taxon>
        <taxon>Poodae</taxon>
        <taxon>Poeae</taxon>
        <taxon>Poeae Chloroplast Group 2 (Poeae type)</taxon>
        <taxon>Loliodinae</taxon>
        <taxon>Loliinae</taxon>
        <taxon>Lolium</taxon>
    </lineage>
</organism>
<evidence type="ECO:0000313" key="3">
    <source>
        <dbReference type="EMBL" id="KAK1645689.1"/>
    </source>
</evidence>
<evidence type="ECO:0000259" key="2">
    <source>
        <dbReference type="PROSITE" id="PS50878"/>
    </source>
</evidence>
<protein>
    <recommendedName>
        <fullName evidence="2">Reverse transcriptase domain-containing protein</fullName>
    </recommendedName>
</protein>
<feature type="region of interest" description="Disordered" evidence="1">
    <location>
        <begin position="218"/>
        <end position="293"/>
    </location>
</feature>
<dbReference type="GO" id="GO:0003824">
    <property type="term" value="F:catalytic activity"/>
    <property type="evidence" value="ECO:0007669"/>
    <property type="project" value="InterPro"/>
</dbReference>
<dbReference type="Pfam" id="PF03372">
    <property type="entry name" value="Exo_endo_phos"/>
    <property type="match status" value="1"/>
</dbReference>
<dbReference type="SUPFAM" id="SSF56219">
    <property type="entry name" value="DNase I-like"/>
    <property type="match status" value="1"/>
</dbReference>
<dbReference type="AlphaFoldDB" id="A0AAD8S512"/>
<name>A0AAD8S512_LOLMU</name>
<dbReference type="PANTHER" id="PTHR33087">
    <property type="entry name" value="OS07G0539200 PROTEIN"/>
    <property type="match status" value="1"/>
</dbReference>
<evidence type="ECO:0000313" key="4">
    <source>
        <dbReference type="Proteomes" id="UP001231189"/>
    </source>
</evidence>
<dbReference type="InterPro" id="IPR043502">
    <property type="entry name" value="DNA/RNA_pol_sf"/>
</dbReference>
<comment type="caution">
    <text evidence="3">The sequence shown here is derived from an EMBL/GenBank/DDBJ whole genome shotgun (WGS) entry which is preliminary data.</text>
</comment>
<gene>
    <name evidence="3" type="ORF">QYE76_063494</name>
</gene>
<proteinExistence type="predicted"/>